<evidence type="ECO:0000256" key="1">
    <source>
        <dbReference type="SAM" id="SignalP"/>
    </source>
</evidence>
<accession>A0AA40HRX7</accession>
<organism evidence="2 3">
    <name type="scientific">Cnephaeus nilssonii</name>
    <name type="common">Northern bat</name>
    <name type="synonym">Eptesicus nilssonii</name>
    <dbReference type="NCBI Taxonomy" id="3371016"/>
    <lineage>
        <taxon>Eukaryota</taxon>
        <taxon>Metazoa</taxon>
        <taxon>Chordata</taxon>
        <taxon>Craniata</taxon>
        <taxon>Vertebrata</taxon>
        <taxon>Euteleostomi</taxon>
        <taxon>Mammalia</taxon>
        <taxon>Eutheria</taxon>
        <taxon>Laurasiatheria</taxon>
        <taxon>Chiroptera</taxon>
        <taxon>Yangochiroptera</taxon>
        <taxon>Vespertilionidae</taxon>
        <taxon>Cnephaeus</taxon>
    </lineage>
</organism>
<evidence type="ECO:0000313" key="3">
    <source>
        <dbReference type="Proteomes" id="UP001177744"/>
    </source>
</evidence>
<dbReference type="InterPro" id="IPR036834">
    <property type="entry name" value="Bcl-2-like_sf"/>
</dbReference>
<keyword evidence="1" id="KW-0732">Signal</keyword>
<evidence type="ECO:0000313" key="2">
    <source>
        <dbReference type="EMBL" id="KAK1336203.1"/>
    </source>
</evidence>
<dbReference type="GO" id="GO:0042981">
    <property type="term" value="P:regulation of apoptotic process"/>
    <property type="evidence" value="ECO:0007669"/>
    <property type="project" value="InterPro"/>
</dbReference>
<comment type="caution">
    <text evidence="2">The sequence shown here is derived from an EMBL/GenBank/DDBJ whole genome shotgun (WGS) entry which is preliminary data.</text>
</comment>
<dbReference type="Proteomes" id="UP001177744">
    <property type="component" value="Unassembled WGS sequence"/>
</dbReference>
<gene>
    <name evidence="2" type="ORF">QTO34_004007</name>
</gene>
<sequence>MDPYPRKQAMVLPALLSPVTALMCPIASQVQFSWTQYLPNQRNHVELVAQAMQELCQHCPGPNWGPVLALLTFTGFLLERQWPCQMWALKEWGATIDKDCQSLVKCLRTLQGSEWIQEEPLVMCLNTWNGSGLGPRRWPWAWPHPASLLRIAGADPQWFPAICAGSPLVPKAGKASARGFPGLGLCHTPTSLQWFPGGRGLVGGHGLGVAKVQLSWTQYLPNQRNHVELVAQAMQELCQHCPGPNWGPGLVLLTFTGFLLERQRPCYTWALKECGATIDKDLQSLVKCLQILQGSEWIQEERLVMSLSTWNGAVPSEAPGLRVDPGGALGDVSEHLECCPLLLIHLQEHLNRLVMTHCLETAPEACHCPGLLCRPVTAVMCRIASQVQLSWTQYLPNQRNHVELVAQAMQELCQHCPGPNWGQCWRS</sequence>
<dbReference type="AlphaFoldDB" id="A0AA40HRX7"/>
<dbReference type="Gene3D" id="1.10.437.10">
    <property type="entry name" value="Blc2-like"/>
    <property type="match status" value="1"/>
</dbReference>
<proteinExistence type="predicted"/>
<feature type="signal peptide" evidence="1">
    <location>
        <begin position="1"/>
        <end position="21"/>
    </location>
</feature>
<name>A0AA40HRX7_CNENI</name>
<keyword evidence="3" id="KW-1185">Reference proteome</keyword>
<reference evidence="2" key="1">
    <citation type="submission" date="2023-06" db="EMBL/GenBank/DDBJ databases">
        <title>Reference genome for the Northern bat (Eptesicus nilssonii), a most northern bat species.</title>
        <authorList>
            <person name="Laine V.N."/>
            <person name="Pulliainen A.T."/>
            <person name="Lilley T.M."/>
        </authorList>
    </citation>
    <scope>NUCLEOTIDE SEQUENCE</scope>
    <source>
        <strain evidence="2">BLF_Eptnil</strain>
        <tissue evidence="2">Kidney</tissue>
    </source>
</reference>
<dbReference type="EMBL" id="JAULJE010000013">
    <property type="protein sequence ID" value="KAK1336203.1"/>
    <property type="molecule type" value="Genomic_DNA"/>
</dbReference>
<protein>
    <submittedName>
        <fullName evidence="2">Uncharacterized protein</fullName>
    </submittedName>
</protein>
<feature type="chain" id="PRO_5041237903" evidence="1">
    <location>
        <begin position="22"/>
        <end position="427"/>
    </location>
</feature>
<dbReference type="SUPFAM" id="SSF56854">
    <property type="entry name" value="Bcl-2 inhibitors of programmed cell death"/>
    <property type="match status" value="1"/>
</dbReference>